<feature type="compositionally biased region" description="Low complexity" evidence="1">
    <location>
        <begin position="413"/>
        <end position="426"/>
    </location>
</feature>
<feature type="region of interest" description="Disordered" evidence="1">
    <location>
        <begin position="254"/>
        <end position="284"/>
    </location>
</feature>
<feature type="compositionally biased region" description="Basic and acidic residues" evidence="1">
    <location>
        <begin position="649"/>
        <end position="665"/>
    </location>
</feature>
<evidence type="ECO:0000313" key="2">
    <source>
        <dbReference type="EMBL" id="MDF3299609.1"/>
    </source>
</evidence>
<feature type="region of interest" description="Disordered" evidence="1">
    <location>
        <begin position="330"/>
        <end position="437"/>
    </location>
</feature>
<protein>
    <submittedName>
        <fullName evidence="2">Hydrolase</fullName>
    </submittedName>
</protein>
<comment type="caution">
    <text evidence="2">The sequence shown here is derived from an EMBL/GenBank/DDBJ whole genome shotgun (WGS) entry which is preliminary data.</text>
</comment>
<feature type="compositionally biased region" description="Low complexity" evidence="1">
    <location>
        <begin position="608"/>
        <end position="626"/>
    </location>
</feature>
<organism evidence="2 3">
    <name type="scientific">Streptomyces tropicalis</name>
    <dbReference type="NCBI Taxonomy" id="3034234"/>
    <lineage>
        <taxon>Bacteria</taxon>
        <taxon>Bacillati</taxon>
        <taxon>Actinomycetota</taxon>
        <taxon>Actinomycetes</taxon>
        <taxon>Kitasatosporales</taxon>
        <taxon>Streptomycetaceae</taxon>
        <taxon>Streptomyces</taxon>
    </lineage>
</organism>
<feature type="compositionally biased region" description="Basic and acidic residues" evidence="1">
    <location>
        <begin position="398"/>
        <end position="412"/>
    </location>
</feature>
<name>A0ABT6A4N5_9ACTN</name>
<feature type="region of interest" description="Disordered" evidence="1">
    <location>
        <begin position="530"/>
        <end position="665"/>
    </location>
</feature>
<proteinExistence type="predicted"/>
<dbReference type="Proteomes" id="UP001221150">
    <property type="component" value="Unassembled WGS sequence"/>
</dbReference>
<dbReference type="GO" id="GO:0016787">
    <property type="term" value="F:hydrolase activity"/>
    <property type="evidence" value="ECO:0007669"/>
    <property type="project" value="UniProtKB-KW"/>
</dbReference>
<gene>
    <name evidence="2" type="ORF">P3H78_13410</name>
</gene>
<keyword evidence="2" id="KW-0378">Hydrolase</keyword>
<accession>A0ABT6A4N5</accession>
<keyword evidence="3" id="KW-1185">Reference proteome</keyword>
<evidence type="ECO:0000256" key="1">
    <source>
        <dbReference type="SAM" id="MobiDB-lite"/>
    </source>
</evidence>
<feature type="compositionally biased region" description="Low complexity" evidence="1">
    <location>
        <begin position="530"/>
        <end position="552"/>
    </location>
</feature>
<dbReference type="EMBL" id="JARJBB010000005">
    <property type="protein sequence ID" value="MDF3299609.1"/>
    <property type="molecule type" value="Genomic_DNA"/>
</dbReference>
<sequence>MARLRDPDGGHHAVALLLSRHWRASYDYAAVCLAGAGGSASMVATAAFHRVLRRLGGGAAGGALRPQLLVAVRDTVRDWAADEAACVVLPELRRPAGGRGLRAVRAVSSEKRQLAEWSFQSLPGSAQCLLWHAEVEAEPITIPAGLLALDADTAAVALEQAREQFRAGCVRAHRQLAPTRECRFYNAILAVPSLRAGAPRPDVRRHVRECRHCRLADEQFGLLDDGLPLLLAETVLGWGARRYLGSRVLRTVPPRPRPRSAVRLRSAAGPGGRHRGAVAGGGGPVRRHRTALVVGVGLASLALLATVLAVKGWTDGRGVPGRPVIWGAVGGRDAGTGEAGTPSAASNGSPAPVRAAQSGARTAAIAGNVRTGRGAAAPDPGADRSARTGQYGPAEPCSGRRDAYETRDDHRSATVGAAAARCASAPTRPPSPRGDGRFLAHTVESAVGRAVRLIRLAARGSGCAVRPGGTVVLHSPSARGGLLPGRAGARTAGVARGPSDGAVRTAAGAGPSCARALGARDGALAAAARGAGAVVRSRPADTAAGGRPPRAATGERRAAALPSGTGAGAVPSADNGVGRAADNGVVPASDNGAVPDGRAPHRGSGASAPRPGAPVAAHGAPSPSAAGPGGGLRTAGRPVARPRTPAARLRHETVADRDRLIRCGR</sequence>
<reference evidence="2 3" key="1">
    <citation type="submission" date="2023-03" db="EMBL/GenBank/DDBJ databases">
        <title>Draft genome sequence of Streptomyces sp. K1PA1 isolated from peat swamp forest in Thailand.</title>
        <authorList>
            <person name="Klaysubun C."/>
            <person name="Duangmal K."/>
        </authorList>
    </citation>
    <scope>NUCLEOTIDE SEQUENCE [LARGE SCALE GENOMIC DNA]</scope>
    <source>
        <strain evidence="2 3">K1PA1</strain>
    </source>
</reference>
<evidence type="ECO:0000313" key="3">
    <source>
        <dbReference type="Proteomes" id="UP001221150"/>
    </source>
</evidence>
<feature type="compositionally biased region" description="Low complexity" evidence="1">
    <location>
        <begin position="634"/>
        <end position="647"/>
    </location>
</feature>
<dbReference type="RefSeq" id="WP_276109155.1">
    <property type="nucleotide sequence ID" value="NZ_JARJBB010000005.1"/>
</dbReference>